<sequence>MPNLCRLTLYMMNFYIHGHKLEQIIRNDLIKLKVLRFEMSIYSLNDIKVELVNELLKSYSTPFWLEERRWFVRCDWQTCKNIVYIYTLPYAFHEYRFNWPIRSQLGVALYLYFTG</sequence>
<evidence type="ECO:0000313" key="2">
    <source>
        <dbReference type="Proteomes" id="UP000681967"/>
    </source>
</evidence>
<organism evidence="1 2">
    <name type="scientific">Rotaria magnacalcarata</name>
    <dbReference type="NCBI Taxonomy" id="392030"/>
    <lineage>
        <taxon>Eukaryota</taxon>
        <taxon>Metazoa</taxon>
        <taxon>Spiralia</taxon>
        <taxon>Gnathifera</taxon>
        <taxon>Rotifera</taxon>
        <taxon>Eurotatoria</taxon>
        <taxon>Bdelloidea</taxon>
        <taxon>Philodinida</taxon>
        <taxon>Philodinidae</taxon>
        <taxon>Rotaria</taxon>
    </lineage>
</organism>
<name>A0A8S2RNF3_9BILA</name>
<dbReference type="EMBL" id="CAJOBH010013333">
    <property type="protein sequence ID" value="CAF4174645.1"/>
    <property type="molecule type" value="Genomic_DNA"/>
</dbReference>
<gene>
    <name evidence="1" type="ORF">BYL167_LOCUS22549</name>
</gene>
<dbReference type="Proteomes" id="UP000681967">
    <property type="component" value="Unassembled WGS sequence"/>
</dbReference>
<comment type="caution">
    <text evidence="1">The sequence shown here is derived from an EMBL/GenBank/DDBJ whole genome shotgun (WGS) entry which is preliminary data.</text>
</comment>
<evidence type="ECO:0000313" key="1">
    <source>
        <dbReference type="EMBL" id="CAF4174645.1"/>
    </source>
</evidence>
<protein>
    <submittedName>
        <fullName evidence="1">Uncharacterized protein</fullName>
    </submittedName>
</protein>
<reference evidence="1" key="1">
    <citation type="submission" date="2021-02" db="EMBL/GenBank/DDBJ databases">
        <authorList>
            <person name="Nowell W R."/>
        </authorList>
    </citation>
    <scope>NUCLEOTIDE SEQUENCE</scope>
</reference>
<dbReference type="AlphaFoldDB" id="A0A8S2RNF3"/>
<proteinExistence type="predicted"/>
<accession>A0A8S2RNF3</accession>